<gene>
    <name evidence="1" type="ORF">G7B40_013020</name>
</gene>
<organism evidence="1 2">
    <name type="scientific">Aetokthonos hydrillicola Thurmond2011</name>
    <dbReference type="NCBI Taxonomy" id="2712845"/>
    <lineage>
        <taxon>Bacteria</taxon>
        <taxon>Bacillati</taxon>
        <taxon>Cyanobacteriota</taxon>
        <taxon>Cyanophyceae</taxon>
        <taxon>Nostocales</taxon>
        <taxon>Hapalosiphonaceae</taxon>
        <taxon>Aetokthonos</taxon>
    </lineage>
</organism>
<dbReference type="Proteomes" id="UP000667802">
    <property type="component" value="Unassembled WGS sequence"/>
</dbReference>
<accession>A0AAP5I8E4</accession>
<dbReference type="EMBL" id="JAALHA020000005">
    <property type="protein sequence ID" value="MDR9895482.1"/>
    <property type="molecule type" value="Genomic_DNA"/>
</dbReference>
<protein>
    <submittedName>
        <fullName evidence="1">Uncharacterized protein</fullName>
    </submittedName>
</protein>
<evidence type="ECO:0000313" key="2">
    <source>
        <dbReference type="Proteomes" id="UP000667802"/>
    </source>
</evidence>
<reference evidence="2" key="1">
    <citation type="journal article" date="2021" name="Science">
        <title>Hunting the eagle killer: A cyanobacterial neurotoxin causes vacuolar myelinopathy.</title>
        <authorList>
            <person name="Breinlinger S."/>
            <person name="Phillips T.J."/>
            <person name="Haram B.N."/>
            <person name="Mares J."/>
            <person name="Martinez Yerena J.A."/>
            <person name="Hrouzek P."/>
            <person name="Sobotka R."/>
            <person name="Henderson W.M."/>
            <person name="Schmieder P."/>
            <person name="Williams S.M."/>
            <person name="Lauderdale J.D."/>
            <person name="Wilde H.D."/>
            <person name="Gerrin W."/>
            <person name="Kust A."/>
            <person name="Washington J.W."/>
            <person name="Wagner C."/>
            <person name="Geier B."/>
            <person name="Liebeke M."/>
            <person name="Enke H."/>
            <person name="Niedermeyer T.H.J."/>
            <person name="Wilde S.B."/>
        </authorList>
    </citation>
    <scope>NUCLEOTIDE SEQUENCE [LARGE SCALE GENOMIC DNA]</scope>
    <source>
        <strain evidence="2">Thurmond2011</strain>
    </source>
</reference>
<proteinExistence type="predicted"/>
<dbReference type="AlphaFoldDB" id="A0AAP5I8E4"/>
<name>A0AAP5I8E4_9CYAN</name>
<evidence type="ECO:0000313" key="1">
    <source>
        <dbReference type="EMBL" id="MDR9895482.1"/>
    </source>
</evidence>
<comment type="caution">
    <text evidence="1">The sequence shown here is derived from an EMBL/GenBank/DDBJ whole genome shotgun (WGS) entry which is preliminary data.</text>
</comment>
<dbReference type="RefSeq" id="WP_208350025.1">
    <property type="nucleotide sequence ID" value="NZ_JAALHA020000005.1"/>
</dbReference>
<sequence length="65" mass="7482">MHSLITRTATPKNSIVQDVHQQLKFLGVGFLEGKSFLNCQGRRRKECDRLWHCAFTAIAIQHCIQ</sequence>
<keyword evidence="2" id="KW-1185">Reference proteome</keyword>